<accession>A0A839RR84</accession>
<proteinExistence type="inferred from homology"/>
<sequence length="496" mass="52811">MPTTAQELFDRVLDQDSYISWDTAPIDLPAHEKYSSDLAAARSKAGTDESVITGEGRIRGRRVAVIACEFRFLAGSVGVAAAERIVSTIERATAEQLPLLASPTSGGTRMQEGTVAFLQMAKIAAAIKHHKDAHLPYLVYLRHPTTGGVFASWGSLGHVTVAEPGALIGFLGPRVYESLYGEKFPEGVQTAENLYQHGVIDGVVPVRWLRPILDRVLRVVCGTIGAPSELEPAPTLSQVPDIPAWDSVVASRNPVRPGVRHVLRHGATTLTPLSGTGQGEADRSMLLYLARIKGTPCVVLAHDRALTVESGAFGPAALREARRGMHLANELRLPLVLIIDTVGAALSKDAEERGLAGEIARCLADLVTLQCPTVSVLLGQGTGGGALAVLPADRVLCTQNGWLAPLPPEGAAAIVYRDTSRAAEIAAAQGIRSRDLLESGIVDAIIPECPDASEEPIPFSQRVASAIAREIRELALIPAPKRYAARLNRYRTLGLP</sequence>
<dbReference type="EMBL" id="JACHWS010000003">
    <property type="protein sequence ID" value="MBB3039345.1"/>
    <property type="molecule type" value="Genomic_DNA"/>
</dbReference>
<dbReference type="GO" id="GO:0006633">
    <property type="term" value="P:fatty acid biosynthetic process"/>
    <property type="evidence" value="ECO:0007669"/>
    <property type="project" value="InterPro"/>
</dbReference>
<feature type="domain" description="CoA carboxyltransferase C-terminal" evidence="4">
    <location>
        <begin position="244"/>
        <end position="473"/>
    </location>
</feature>
<protein>
    <submittedName>
        <fullName evidence="5">Acetyl-CoA carboxylase carboxyl transferase subunit beta</fullName>
        <ecNumber evidence="5">6.4.1.2</ecNumber>
    </submittedName>
</protein>
<dbReference type="GO" id="GO:0009317">
    <property type="term" value="C:acetyl-CoA carboxylase complex"/>
    <property type="evidence" value="ECO:0007669"/>
    <property type="project" value="InterPro"/>
</dbReference>
<dbReference type="AlphaFoldDB" id="A0A839RR84"/>
<dbReference type="GO" id="GO:2001295">
    <property type="term" value="P:malonyl-CoA biosynthetic process"/>
    <property type="evidence" value="ECO:0007669"/>
    <property type="project" value="TreeGrafter"/>
</dbReference>
<dbReference type="Gene3D" id="3.90.226.10">
    <property type="entry name" value="2-enoyl-CoA Hydratase, Chain A, domain 1"/>
    <property type="match status" value="2"/>
</dbReference>
<dbReference type="PRINTS" id="PR01070">
    <property type="entry name" value="ACCCTRFRASEB"/>
</dbReference>
<dbReference type="InterPro" id="IPR011763">
    <property type="entry name" value="COA_CT_C"/>
</dbReference>
<comment type="similarity">
    <text evidence="1">Belongs to the AccD/PCCB family.</text>
</comment>
<dbReference type="GO" id="GO:0003989">
    <property type="term" value="F:acetyl-CoA carboxylase activity"/>
    <property type="evidence" value="ECO:0007669"/>
    <property type="project" value="UniProtKB-EC"/>
</dbReference>
<dbReference type="OrthoDB" id="9772975at2"/>
<dbReference type="PANTHER" id="PTHR42995:SF5">
    <property type="entry name" value="ACETYL-COENZYME A CARBOXYLASE CARBOXYL TRANSFERASE SUBUNIT BETA, CHLOROPLASTIC"/>
    <property type="match status" value="1"/>
</dbReference>
<evidence type="ECO:0000256" key="2">
    <source>
        <dbReference type="ARBA" id="ARBA00022679"/>
    </source>
</evidence>
<organism evidence="5 6">
    <name type="scientific">Hoyosella altamirensis</name>
    <dbReference type="NCBI Taxonomy" id="616997"/>
    <lineage>
        <taxon>Bacteria</taxon>
        <taxon>Bacillati</taxon>
        <taxon>Actinomycetota</taxon>
        <taxon>Actinomycetes</taxon>
        <taxon>Mycobacteriales</taxon>
        <taxon>Hoyosellaceae</taxon>
        <taxon>Hoyosella</taxon>
    </lineage>
</organism>
<dbReference type="InterPro" id="IPR029045">
    <property type="entry name" value="ClpP/crotonase-like_dom_sf"/>
</dbReference>
<dbReference type="PROSITE" id="PS50980">
    <property type="entry name" value="COA_CT_NTER"/>
    <property type="match status" value="1"/>
</dbReference>
<dbReference type="RefSeq" id="WP_064441879.1">
    <property type="nucleotide sequence ID" value="NZ_BDDI01000016.1"/>
</dbReference>
<dbReference type="InterPro" id="IPR011762">
    <property type="entry name" value="COA_CT_N"/>
</dbReference>
<reference evidence="5 6" key="1">
    <citation type="submission" date="2020-08" db="EMBL/GenBank/DDBJ databases">
        <title>Sequencing the genomes of 1000 actinobacteria strains.</title>
        <authorList>
            <person name="Klenk H.-P."/>
        </authorList>
    </citation>
    <scope>NUCLEOTIDE SEQUENCE [LARGE SCALE GENOMIC DNA]</scope>
    <source>
        <strain evidence="5 6">DSM 45258</strain>
    </source>
</reference>
<dbReference type="EC" id="6.4.1.2" evidence="5"/>
<dbReference type="PANTHER" id="PTHR42995">
    <property type="entry name" value="ACETYL-COENZYME A CARBOXYLASE CARBOXYL TRANSFERASE SUBUNIT BETA, CHLOROPLASTIC"/>
    <property type="match status" value="1"/>
</dbReference>
<dbReference type="InterPro" id="IPR034733">
    <property type="entry name" value="AcCoA_carboxyl_beta"/>
</dbReference>
<gene>
    <name evidence="5" type="ORF">FHU29_003814</name>
</gene>
<evidence type="ECO:0000259" key="4">
    <source>
        <dbReference type="PROSITE" id="PS50989"/>
    </source>
</evidence>
<dbReference type="Proteomes" id="UP000567922">
    <property type="component" value="Unassembled WGS sequence"/>
</dbReference>
<name>A0A839RR84_9ACTN</name>
<dbReference type="InterPro" id="IPR000438">
    <property type="entry name" value="Acetyl_CoA_COase_Trfase_b_su"/>
</dbReference>
<evidence type="ECO:0000259" key="3">
    <source>
        <dbReference type="PROSITE" id="PS50980"/>
    </source>
</evidence>
<keyword evidence="6" id="KW-1185">Reference proteome</keyword>
<keyword evidence="2 5" id="KW-0808">Transferase</keyword>
<evidence type="ECO:0000313" key="5">
    <source>
        <dbReference type="EMBL" id="MBB3039345.1"/>
    </source>
</evidence>
<dbReference type="Pfam" id="PF01039">
    <property type="entry name" value="Carboxyl_trans"/>
    <property type="match status" value="1"/>
</dbReference>
<dbReference type="GO" id="GO:0016740">
    <property type="term" value="F:transferase activity"/>
    <property type="evidence" value="ECO:0007669"/>
    <property type="project" value="UniProtKB-KW"/>
</dbReference>
<keyword evidence="5" id="KW-0436">Ligase</keyword>
<feature type="domain" description="CoA carboxyltransferase N-terminal" evidence="3">
    <location>
        <begin position="1"/>
        <end position="235"/>
    </location>
</feature>
<comment type="caution">
    <text evidence="5">The sequence shown here is derived from an EMBL/GenBank/DDBJ whole genome shotgun (WGS) entry which is preliminary data.</text>
</comment>
<dbReference type="PROSITE" id="PS50989">
    <property type="entry name" value="COA_CT_CTER"/>
    <property type="match status" value="1"/>
</dbReference>
<evidence type="ECO:0000256" key="1">
    <source>
        <dbReference type="ARBA" id="ARBA00006102"/>
    </source>
</evidence>
<dbReference type="SUPFAM" id="SSF52096">
    <property type="entry name" value="ClpP/crotonase"/>
    <property type="match status" value="2"/>
</dbReference>
<evidence type="ECO:0000313" key="6">
    <source>
        <dbReference type="Proteomes" id="UP000567922"/>
    </source>
</evidence>